<dbReference type="STRING" id="2052828.ATO67_03365"/>
<dbReference type="RefSeq" id="WP_067644389.1">
    <property type="nucleotide sequence ID" value="NZ_KQ961024.1"/>
</dbReference>
<reference evidence="1 2" key="1">
    <citation type="submission" date="2015-11" db="EMBL/GenBank/DDBJ databases">
        <title>Draft genome sequence of Agrobacterium sp. R89-1.</title>
        <authorList>
            <person name="Zahradnik J."/>
            <person name="Kyslikova E."/>
            <person name="Palyzova A."/>
            <person name="Kyslik P."/>
        </authorList>
    </citation>
    <scope>NUCLEOTIDE SEQUENCE [LARGE SCALE GENOMIC DNA]</scope>
    <source>
        <strain evidence="1 2">R89-1</strain>
    </source>
</reference>
<dbReference type="Proteomes" id="UP000070498">
    <property type="component" value="Unassembled WGS sequence"/>
</dbReference>
<dbReference type="AlphaFoldDB" id="A0A135P473"/>
<accession>A0A135P473</accession>
<evidence type="ECO:0000313" key="1">
    <source>
        <dbReference type="EMBL" id="KXG86212.1"/>
    </source>
</evidence>
<comment type="caution">
    <text evidence="1">The sequence shown here is derived from an EMBL/GenBank/DDBJ whole genome shotgun (WGS) entry which is preliminary data.</text>
</comment>
<dbReference type="EMBL" id="LNUW01000027">
    <property type="protein sequence ID" value="KXG86212.1"/>
    <property type="molecule type" value="Genomic_DNA"/>
</dbReference>
<evidence type="ECO:0000313" key="2">
    <source>
        <dbReference type="Proteomes" id="UP000070498"/>
    </source>
</evidence>
<dbReference type="InterPro" id="IPR009010">
    <property type="entry name" value="Asp_de-COase-like_dom_sf"/>
</dbReference>
<gene>
    <name evidence="1" type="ORF">ATO67_03365</name>
</gene>
<dbReference type="SUPFAM" id="SSF50692">
    <property type="entry name" value="ADC-like"/>
    <property type="match status" value="1"/>
</dbReference>
<proteinExistence type="predicted"/>
<sequence length="87" mass="9376">MCAQDMAAAGLHEGQEITLVSDFEDGKRRELGGFSVRAHNLPRGTIGAYYPEANTLISIDHHDELSTTPASKAIPVRIETGQPSKSI</sequence>
<protein>
    <recommendedName>
        <fullName evidence="3">Molybdopterin dinucleotide-binding domain-containing protein</fullName>
    </recommendedName>
</protein>
<evidence type="ECO:0008006" key="3">
    <source>
        <dbReference type="Google" id="ProtNLM"/>
    </source>
</evidence>
<name>A0A135P473_9HYPH</name>
<keyword evidence="2" id="KW-1185">Reference proteome</keyword>
<organism evidence="1 2">
    <name type="scientific">Agrobacterium bohemicum</name>
    <dbReference type="NCBI Taxonomy" id="2052828"/>
    <lineage>
        <taxon>Bacteria</taxon>
        <taxon>Pseudomonadati</taxon>
        <taxon>Pseudomonadota</taxon>
        <taxon>Alphaproteobacteria</taxon>
        <taxon>Hyphomicrobiales</taxon>
        <taxon>Rhizobiaceae</taxon>
        <taxon>Rhizobium/Agrobacterium group</taxon>
        <taxon>Agrobacterium</taxon>
    </lineage>
</organism>